<feature type="binding site" evidence="12">
    <location>
        <begin position="83"/>
        <end position="84"/>
    </location>
    <ligand>
        <name>NAD(+)</name>
        <dbReference type="ChEBI" id="CHEBI:57540"/>
    </ligand>
</feature>
<feature type="binding site" evidence="12">
    <location>
        <position position="432"/>
    </location>
    <ligand>
        <name>Zn(2+)</name>
        <dbReference type="ChEBI" id="CHEBI:29105"/>
    </ligand>
</feature>
<proteinExistence type="inferred from homology"/>
<dbReference type="Gene3D" id="2.40.50.140">
    <property type="entry name" value="Nucleic acid-binding proteins"/>
    <property type="match status" value="1"/>
</dbReference>
<dbReference type="NCBIfam" id="NF005932">
    <property type="entry name" value="PRK07956.1"/>
    <property type="match status" value="1"/>
</dbReference>
<keyword evidence="8 12" id="KW-0520">NAD</keyword>
<keyword evidence="6 12" id="KW-0862">Zinc</keyword>
<keyword evidence="15" id="KW-1185">Reference proteome</keyword>
<feature type="binding site" evidence="12">
    <location>
        <position position="181"/>
    </location>
    <ligand>
        <name>NAD(+)</name>
        <dbReference type="ChEBI" id="CHEBI:57540"/>
    </ligand>
</feature>
<dbReference type="PIRSF" id="PIRSF001604">
    <property type="entry name" value="LigA"/>
    <property type="match status" value="1"/>
</dbReference>
<keyword evidence="10 12" id="KW-0464">Manganese</keyword>
<evidence type="ECO:0000256" key="3">
    <source>
        <dbReference type="ARBA" id="ARBA00022705"/>
    </source>
</evidence>
<evidence type="ECO:0000256" key="9">
    <source>
        <dbReference type="ARBA" id="ARBA00023204"/>
    </source>
</evidence>
<feature type="active site" description="N6-AMP-lysine intermediate" evidence="12">
    <location>
        <position position="125"/>
    </location>
</feature>
<comment type="catalytic activity">
    <reaction evidence="11 12">
        <text>NAD(+) + (deoxyribonucleotide)n-3'-hydroxyl + 5'-phospho-(deoxyribonucleotide)m = (deoxyribonucleotide)n+m + AMP + beta-nicotinamide D-nucleotide.</text>
        <dbReference type="EC" id="6.5.1.2"/>
    </reaction>
</comment>
<comment type="cofactor">
    <cofactor evidence="12">
        <name>Mg(2+)</name>
        <dbReference type="ChEBI" id="CHEBI:18420"/>
    </cofactor>
    <cofactor evidence="12">
        <name>Mn(2+)</name>
        <dbReference type="ChEBI" id="CHEBI:29035"/>
    </cofactor>
</comment>
<evidence type="ECO:0000256" key="8">
    <source>
        <dbReference type="ARBA" id="ARBA00023027"/>
    </source>
</evidence>
<dbReference type="InterPro" id="IPR013839">
    <property type="entry name" value="DNAligase_adenylation"/>
</dbReference>
<reference evidence="14 15" key="1">
    <citation type="submission" date="2024-11" db="EMBL/GenBank/DDBJ databases">
        <authorList>
            <person name="Heng Y.C."/>
            <person name="Lim A.C.H."/>
            <person name="Lee J.K.Y."/>
            <person name="Kittelmann S."/>
        </authorList>
    </citation>
    <scope>NUCLEOTIDE SEQUENCE [LARGE SCALE GENOMIC DNA]</scope>
    <source>
        <strain evidence="14 15">WILCCON 0114</strain>
    </source>
</reference>
<evidence type="ECO:0000256" key="5">
    <source>
        <dbReference type="ARBA" id="ARBA00022763"/>
    </source>
</evidence>
<dbReference type="SMART" id="SM00278">
    <property type="entry name" value="HhH1"/>
    <property type="match status" value="4"/>
</dbReference>
<keyword evidence="5 12" id="KW-0227">DNA damage</keyword>
<keyword evidence="2 12" id="KW-0436">Ligase</keyword>
<dbReference type="Gene3D" id="3.40.50.10190">
    <property type="entry name" value="BRCT domain"/>
    <property type="match status" value="1"/>
</dbReference>
<feature type="domain" description="BRCT" evidence="13">
    <location>
        <begin position="590"/>
        <end position="671"/>
    </location>
</feature>
<feature type="binding site" evidence="12">
    <location>
        <begin position="35"/>
        <end position="39"/>
    </location>
    <ligand>
        <name>NAD(+)</name>
        <dbReference type="ChEBI" id="CHEBI:57540"/>
    </ligand>
</feature>
<dbReference type="EC" id="6.5.1.2" evidence="12"/>
<comment type="function">
    <text evidence="1 12">DNA ligase that catalyzes the formation of phosphodiester linkages between 5'-phosphoryl and 3'-hydroxyl groups in double-stranded DNA using NAD as a coenzyme and as the energy source for the reaction. It is essential for DNA replication and repair of damaged DNA.</text>
</comment>
<evidence type="ECO:0000259" key="13">
    <source>
        <dbReference type="PROSITE" id="PS50172"/>
    </source>
</evidence>
<feature type="binding site" evidence="12">
    <location>
        <position position="147"/>
    </location>
    <ligand>
        <name>NAD(+)</name>
        <dbReference type="ChEBI" id="CHEBI:57540"/>
    </ligand>
</feature>
<evidence type="ECO:0000256" key="1">
    <source>
        <dbReference type="ARBA" id="ARBA00004067"/>
    </source>
</evidence>
<dbReference type="PANTHER" id="PTHR23389:SF9">
    <property type="entry name" value="DNA LIGASE"/>
    <property type="match status" value="1"/>
</dbReference>
<evidence type="ECO:0000256" key="7">
    <source>
        <dbReference type="ARBA" id="ARBA00022842"/>
    </source>
</evidence>
<dbReference type="SUPFAM" id="SSF56091">
    <property type="entry name" value="DNA ligase/mRNA capping enzyme, catalytic domain"/>
    <property type="match status" value="1"/>
</dbReference>
<protein>
    <recommendedName>
        <fullName evidence="12">DNA ligase</fullName>
        <ecNumber evidence="12">6.5.1.2</ecNumber>
    </recommendedName>
    <alternativeName>
        <fullName evidence="12">Polydeoxyribonucleotide synthase [NAD(+)]</fullName>
    </alternativeName>
</protein>
<keyword evidence="3 12" id="KW-0235">DNA replication</keyword>
<dbReference type="CDD" id="cd09897">
    <property type="entry name" value="H3TH_FEN1-XPG-like"/>
    <property type="match status" value="1"/>
</dbReference>
<dbReference type="PANTHER" id="PTHR23389">
    <property type="entry name" value="CHROMOSOME TRANSMISSION FIDELITY FACTOR 18"/>
    <property type="match status" value="1"/>
</dbReference>
<comment type="caution">
    <text evidence="14">The sequence shown here is derived from an EMBL/GenBank/DDBJ whole genome shotgun (WGS) entry which is preliminary data.</text>
</comment>
<dbReference type="InterPro" id="IPR001357">
    <property type="entry name" value="BRCT_dom"/>
</dbReference>
<dbReference type="InterPro" id="IPR010994">
    <property type="entry name" value="RuvA_2-like"/>
</dbReference>
<dbReference type="InterPro" id="IPR013840">
    <property type="entry name" value="DNAligase_N"/>
</dbReference>
<evidence type="ECO:0000313" key="15">
    <source>
        <dbReference type="Proteomes" id="UP001623592"/>
    </source>
</evidence>
<comment type="caution">
    <text evidence="12">Lacks conserved residue(s) required for the propagation of feature annotation.</text>
</comment>
<dbReference type="InterPro" id="IPR004150">
    <property type="entry name" value="NAD_DNA_ligase_OB"/>
</dbReference>
<dbReference type="Gene3D" id="3.30.470.30">
    <property type="entry name" value="DNA ligase/mRNA capping enzyme"/>
    <property type="match status" value="1"/>
</dbReference>
<dbReference type="InterPro" id="IPR012340">
    <property type="entry name" value="NA-bd_OB-fold"/>
</dbReference>
<dbReference type="InterPro" id="IPR001679">
    <property type="entry name" value="DNA_ligase"/>
</dbReference>
<evidence type="ECO:0000256" key="11">
    <source>
        <dbReference type="ARBA" id="ARBA00034005"/>
    </source>
</evidence>
<sequence>MDKKEDKILKMEKLIEELNKYSYSYYVLDNPVVSDKEYDIKYDELKKLEAETGIVYPYSPTMRVGDVVLPQFEKYTHRAKLFSLDKAQSFEELIEWHNRNVKAVNEYNLNHADKLPPLKYVLTKKFDGLTINCTYDENGILIKAATRGTGVTGEDITSQAKTIKTIPLKIDNDAVIEVHGEAIMTKEAFEAYNSKSEIPLKNLRNGAAGALRNLNVKETAKRNLSAFFYDVGYNEGTQFKTYIEMMNFIKEKGFPVDEYIKSCTNIDEIKKEIEYVGNIRKTLNYDIDGVVIVIDDFKTREYLGYTIKFPKWAIAYKFEAEEATTKLIDVEWNVGRSGRVTPTALLEPVDIAGVVVKRATLNNMDDIKRKGVKIGSRVFIRRSNDVIPEIMGTSDDENVKTVEIEPPIVCPSCGSELVREGVHFFCENTLSCKPQMVKSIVHFGSREAMNIEGFSEKTAEQLFEKLDIKSISDLFRIKKEDLLKLDKFAEKKAANLIEAIEKSKNCDLSSFIYSLSIPNVGKKTANDLVKKFKNFDNIQKATYDELISVQDIGDIVAKSIVEFFKQEKIVKSIEELFSLGVCPTYQESEVTNNPLTGKTVVATGTLKNYSRTEIKEKLESFGANVAGSVSKKTDYVIAGENAGSKYDKALKLGIKILNEDEFEELVKSLQN</sequence>
<dbReference type="SMART" id="SM00292">
    <property type="entry name" value="BRCT"/>
    <property type="match status" value="1"/>
</dbReference>
<evidence type="ECO:0000256" key="2">
    <source>
        <dbReference type="ARBA" id="ARBA00022598"/>
    </source>
</evidence>
<feature type="binding site" evidence="12">
    <location>
        <position position="410"/>
    </location>
    <ligand>
        <name>Zn(2+)</name>
        <dbReference type="ChEBI" id="CHEBI:29105"/>
    </ligand>
</feature>
<evidence type="ECO:0000313" key="14">
    <source>
        <dbReference type="EMBL" id="MFL0253059.1"/>
    </source>
</evidence>
<gene>
    <name evidence="12 14" type="primary">ligA</name>
    <name evidence="14" type="ORF">ACJDT4_21870</name>
</gene>
<keyword evidence="9 12" id="KW-0234">DNA repair</keyword>
<comment type="similarity">
    <text evidence="12">Belongs to the NAD-dependent DNA ligase family. LigA subfamily.</text>
</comment>
<evidence type="ECO:0000256" key="12">
    <source>
        <dbReference type="HAMAP-Rule" id="MF_01588"/>
    </source>
</evidence>
<dbReference type="InterPro" id="IPR041663">
    <property type="entry name" value="DisA/LigA_HHH"/>
</dbReference>
<dbReference type="SUPFAM" id="SSF52113">
    <property type="entry name" value="BRCT domain"/>
    <property type="match status" value="1"/>
</dbReference>
<dbReference type="EMBL" id="JBJIAA010000024">
    <property type="protein sequence ID" value="MFL0253059.1"/>
    <property type="molecule type" value="Genomic_DNA"/>
</dbReference>
<dbReference type="Proteomes" id="UP001623592">
    <property type="component" value="Unassembled WGS sequence"/>
</dbReference>
<keyword evidence="4 12" id="KW-0479">Metal-binding</keyword>
<evidence type="ECO:0000256" key="10">
    <source>
        <dbReference type="ARBA" id="ARBA00023211"/>
    </source>
</evidence>
<dbReference type="Gene3D" id="1.10.287.610">
    <property type="entry name" value="Helix hairpin bin"/>
    <property type="match status" value="1"/>
</dbReference>
<dbReference type="InterPro" id="IPR003583">
    <property type="entry name" value="Hlx-hairpin-Hlx_DNA-bd_motif"/>
</dbReference>
<dbReference type="Pfam" id="PF01653">
    <property type="entry name" value="DNA_ligase_aden"/>
    <property type="match status" value="1"/>
</dbReference>
<evidence type="ECO:0000256" key="4">
    <source>
        <dbReference type="ARBA" id="ARBA00022723"/>
    </source>
</evidence>
<dbReference type="Pfam" id="PF12826">
    <property type="entry name" value="HHH_2"/>
    <property type="match status" value="1"/>
</dbReference>
<dbReference type="Gene3D" id="1.10.150.20">
    <property type="entry name" value="5' to 3' exonuclease, C-terminal subdomain"/>
    <property type="match status" value="2"/>
</dbReference>
<dbReference type="RefSeq" id="WP_406789722.1">
    <property type="nucleotide sequence ID" value="NZ_JBJIAA010000024.1"/>
</dbReference>
<dbReference type="PROSITE" id="PS50172">
    <property type="entry name" value="BRCT"/>
    <property type="match status" value="1"/>
</dbReference>
<dbReference type="InterPro" id="IPR036420">
    <property type="entry name" value="BRCT_dom_sf"/>
</dbReference>
<organism evidence="14 15">
    <name type="scientific">Clostridium neuense</name>
    <dbReference type="NCBI Taxonomy" id="1728934"/>
    <lineage>
        <taxon>Bacteria</taxon>
        <taxon>Bacillati</taxon>
        <taxon>Bacillota</taxon>
        <taxon>Clostridia</taxon>
        <taxon>Eubacteriales</taxon>
        <taxon>Clostridiaceae</taxon>
        <taxon>Clostridium</taxon>
    </lineage>
</organism>
<dbReference type="NCBIfam" id="TIGR00575">
    <property type="entry name" value="dnlj"/>
    <property type="match status" value="1"/>
</dbReference>
<feature type="binding site" evidence="12">
    <location>
        <position position="413"/>
    </location>
    <ligand>
        <name>Zn(2+)</name>
        <dbReference type="ChEBI" id="CHEBI:29105"/>
    </ligand>
</feature>
<dbReference type="InterPro" id="IPR033136">
    <property type="entry name" value="DNA_ligase_CS"/>
</dbReference>
<dbReference type="PROSITE" id="PS01056">
    <property type="entry name" value="DNA_LIGASE_N2"/>
    <property type="match status" value="1"/>
</dbReference>
<dbReference type="HAMAP" id="MF_01588">
    <property type="entry name" value="DNA_ligase_A"/>
    <property type="match status" value="1"/>
</dbReference>
<dbReference type="Pfam" id="PF03120">
    <property type="entry name" value="OB_DNA_ligase"/>
    <property type="match status" value="1"/>
</dbReference>
<accession>A0ABW8TKP6</accession>
<dbReference type="CDD" id="cd17748">
    <property type="entry name" value="BRCT_DNA_ligase_like"/>
    <property type="match status" value="1"/>
</dbReference>
<keyword evidence="7 12" id="KW-0460">Magnesium</keyword>
<evidence type="ECO:0000256" key="6">
    <source>
        <dbReference type="ARBA" id="ARBA00022833"/>
    </source>
</evidence>
<dbReference type="SMART" id="SM00532">
    <property type="entry name" value="LIGANc"/>
    <property type="match status" value="1"/>
</dbReference>
<dbReference type="SUPFAM" id="SSF50249">
    <property type="entry name" value="Nucleic acid-binding proteins"/>
    <property type="match status" value="1"/>
</dbReference>
<dbReference type="SUPFAM" id="SSF47781">
    <property type="entry name" value="RuvA domain 2-like"/>
    <property type="match status" value="1"/>
</dbReference>
<dbReference type="Pfam" id="PF14520">
    <property type="entry name" value="HHH_5"/>
    <property type="match status" value="1"/>
</dbReference>
<dbReference type="CDD" id="cd00114">
    <property type="entry name" value="LIGANc"/>
    <property type="match status" value="1"/>
</dbReference>
<name>A0ABW8TKP6_9CLOT</name>
<dbReference type="Pfam" id="PF00533">
    <property type="entry name" value="BRCT"/>
    <property type="match status" value="1"/>
</dbReference>
<feature type="binding site" evidence="12">
    <location>
        <position position="317"/>
    </location>
    <ligand>
        <name>NAD(+)</name>
        <dbReference type="ChEBI" id="CHEBI:57540"/>
    </ligand>
</feature>
<dbReference type="GO" id="GO:0003911">
    <property type="term" value="F:DNA ligase (NAD+) activity"/>
    <property type="evidence" value="ECO:0007669"/>
    <property type="project" value="UniProtKB-EC"/>
</dbReference>
<feature type="binding site" evidence="12">
    <location>
        <position position="426"/>
    </location>
    <ligand>
        <name>Zn(2+)</name>
        <dbReference type="ChEBI" id="CHEBI:29105"/>
    </ligand>
</feature>